<dbReference type="InterPro" id="IPR009057">
    <property type="entry name" value="Homeodomain-like_sf"/>
</dbReference>
<name>A0ABQ8TF44_PERAM</name>
<dbReference type="InterPro" id="IPR043502">
    <property type="entry name" value="DNA/RNA_pol_sf"/>
</dbReference>
<gene>
    <name evidence="4" type="ORF">ANN_06427</name>
</gene>
<evidence type="ECO:0000256" key="1">
    <source>
        <dbReference type="ARBA" id="ARBA00004123"/>
    </source>
</evidence>
<dbReference type="SUPFAM" id="SSF46689">
    <property type="entry name" value="Homeodomain-like"/>
    <property type="match status" value="1"/>
</dbReference>
<proteinExistence type="predicted"/>
<accession>A0ABQ8TF44</accession>
<sequence length="479" mass="54905">MSPGSSTESYPAFAHIGLKENPGKTLNQQSPYRPVSDAFSIHCGLKQGDALSHLLFNLALEYVIRKVQENRQGLELDGLHQLLVYADDVNMLGENPRTITENTEILLEASKAIGLEVTKYMSFRGSHMIKSRDQNIVHNGDIKIGDLSFEEVEKFKYLGATVTNMNDIREEIKRRIKMGNARYYSVEKLLSSTYVIASAVRDYGESISDTSQQEFEIPPKREFGDLLLLLSSSSSNGRNLGSFNPFYFFLPNKPCTDMPRRRIQTFDRVQIVVLLSASHTQQDVADRLNVAQSSVSKVSRMYRESGNVNDRPRSGRPRVTTPRQDRYLQVSALRRPTSTASALRYDLSRETGVHIADQTVRRRLHEVGLHSRRSMRSFVLNQKNQAYRRNWGLAHQYWTIGPLQNRNCYRRSLHVADDNARLHRHGAVFQYLQRHITRMDWPAQSSDMNAIEHACDMLKVAIPERPNPLTIFRRLLQLQ</sequence>
<reference evidence="4 5" key="1">
    <citation type="journal article" date="2022" name="Allergy">
        <title>Genome assembly and annotation of Periplaneta americana reveal a comprehensive cockroach allergen profile.</title>
        <authorList>
            <person name="Wang L."/>
            <person name="Xiong Q."/>
            <person name="Saelim N."/>
            <person name="Wang L."/>
            <person name="Nong W."/>
            <person name="Wan A.T."/>
            <person name="Shi M."/>
            <person name="Liu X."/>
            <person name="Cao Q."/>
            <person name="Hui J.H.L."/>
            <person name="Sookrung N."/>
            <person name="Leung T.F."/>
            <person name="Tungtrongchitr A."/>
            <person name="Tsui S.K.W."/>
        </authorList>
    </citation>
    <scope>NUCLEOTIDE SEQUENCE [LARGE SCALE GENOMIC DNA]</scope>
    <source>
        <strain evidence="4">PWHHKU_190912</strain>
    </source>
</reference>
<dbReference type="Gene3D" id="3.30.420.10">
    <property type="entry name" value="Ribonuclease H-like superfamily/Ribonuclease H"/>
    <property type="match status" value="1"/>
</dbReference>
<dbReference type="InterPro" id="IPR036397">
    <property type="entry name" value="RNaseH_sf"/>
</dbReference>
<comment type="subcellular location">
    <subcellularLocation>
        <location evidence="1">Nucleus</location>
    </subcellularLocation>
</comment>
<dbReference type="EMBL" id="JAJSOF020000011">
    <property type="protein sequence ID" value="KAJ4444631.1"/>
    <property type="molecule type" value="Genomic_DNA"/>
</dbReference>
<keyword evidence="5" id="KW-1185">Reference proteome</keyword>
<dbReference type="SUPFAM" id="SSF56672">
    <property type="entry name" value="DNA/RNA polymerases"/>
    <property type="match status" value="1"/>
</dbReference>
<feature type="domain" description="Reverse transcriptase" evidence="3">
    <location>
        <begin position="1"/>
        <end position="162"/>
    </location>
</feature>
<evidence type="ECO:0000313" key="4">
    <source>
        <dbReference type="EMBL" id="KAJ4444631.1"/>
    </source>
</evidence>
<evidence type="ECO:0000256" key="2">
    <source>
        <dbReference type="SAM" id="MobiDB-lite"/>
    </source>
</evidence>
<dbReference type="PANTHER" id="PTHR47027:SF20">
    <property type="entry name" value="REVERSE TRANSCRIPTASE-LIKE PROTEIN WITH RNA-DIRECTED DNA POLYMERASE DOMAIN"/>
    <property type="match status" value="1"/>
</dbReference>
<dbReference type="InterPro" id="IPR002492">
    <property type="entry name" value="Transposase_Tc1-like"/>
</dbReference>
<organism evidence="4 5">
    <name type="scientific">Periplaneta americana</name>
    <name type="common">American cockroach</name>
    <name type="synonym">Blatta americana</name>
    <dbReference type="NCBI Taxonomy" id="6978"/>
    <lineage>
        <taxon>Eukaryota</taxon>
        <taxon>Metazoa</taxon>
        <taxon>Ecdysozoa</taxon>
        <taxon>Arthropoda</taxon>
        <taxon>Hexapoda</taxon>
        <taxon>Insecta</taxon>
        <taxon>Pterygota</taxon>
        <taxon>Neoptera</taxon>
        <taxon>Polyneoptera</taxon>
        <taxon>Dictyoptera</taxon>
        <taxon>Blattodea</taxon>
        <taxon>Blattoidea</taxon>
        <taxon>Blattidae</taxon>
        <taxon>Blattinae</taxon>
        <taxon>Periplaneta</taxon>
    </lineage>
</organism>
<evidence type="ECO:0000313" key="5">
    <source>
        <dbReference type="Proteomes" id="UP001148838"/>
    </source>
</evidence>
<dbReference type="Proteomes" id="UP001148838">
    <property type="component" value="Unassembled WGS sequence"/>
</dbReference>
<dbReference type="InterPro" id="IPR000477">
    <property type="entry name" value="RT_dom"/>
</dbReference>
<dbReference type="PANTHER" id="PTHR47027">
    <property type="entry name" value="REVERSE TRANSCRIPTASE DOMAIN-CONTAINING PROTEIN"/>
    <property type="match status" value="1"/>
</dbReference>
<protein>
    <recommendedName>
        <fullName evidence="3">Reverse transcriptase domain-containing protein</fullName>
    </recommendedName>
</protein>
<evidence type="ECO:0000259" key="3">
    <source>
        <dbReference type="PROSITE" id="PS50878"/>
    </source>
</evidence>
<dbReference type="Pfam" id="PF01498">
    <property type="entry name" value="HTH_Tnp_Tc3_2"/>
    <property type="match status" value="1"/>
</dbReference>
<comment type="caution">
    <text evidence="4">The sequence shown here is derived from an EMBL/GenBank/DDBJ whole genome shotgun (WGS) entry which is preliminary data.</text>
</comment>
<dbReference type="PROSITE" id="PS50878">
    <property type="entry name" value="RT_POL"/>
    <property type="match status" value="1"/>
</dbReference>
<dbReference type="Pfam" id="PF00078">
    <property type="entry name" value="RVT_1"/>
    <property type="match status" value="1"/>
</dbReference>
<feature type="region of interest" description="Disordered" evidence="2">
    <location>
        <begin position="299"/>
        <end position="323"/>
    </location>
</feature>